<organism evidence="1 2">
    <name type="scientific">Phytophthora fragariae</name>
    <dbReference type="NCBI Taxonomy" id="53985"/>
    <lineage>
        <taxon>Eukaryota</taxon>
        <taxon>Sar</taxon>
        <taxon>Stramenopiles</taxon>
        <taxon>Oomycota</taxon>
        <taxon>Peronosporomycetes</taxon>
        <taxon>Peronosporales</taxon>
        <taxon>Peronosporaceae</taxon>
        <taxon>Phytophthora</taxon>
    </lineage>
</organism>
<dbReference type="AlphaFoldDB" id="A0A6G0QA73"/>
<dbReference type="Proteomes" id="UP000486351">
    <property type="component" value="Unassembled WGS sequence"/>
</dbReference>
<dbReference type="EMBL" id="QXFY01004616">
    <property type="protein sequence ID" value="KAE9276362.1"/>
    <property type="molecule type" value="Genomic_DNA"/>
</dbReference>
<evidence type="ECO:0000313" key="1">
    <source>
        <dbReference type="EMBL" id="KAE9276362.1"/>
    </source>
</evidence>
<gene>
    <name evidence="1" type="ORF">PF008_g29111</name>
</gene>
<reference evidence="1 2" key="1">
    <citation type="submission" date="2018-09" db="EMBL/GenBank/DDBJ databases">
        <title>Genomic investigation of the strawberry pathogen Phytophthora fragariae indicates pathogenicity is determined by transcriptional variation in three key races.</title>
        <authorList>
            <person name="Adams T.M."/>
            <person name="Armitage A.D."/>
            <person name="Sobczyk M.K."/>
            <person name="Bates H.J."/>
            <person name="Dunwell J.M."/>
            <person name="Nellist C.F."/>
            <person name="Harrison R.J."/>
        </authorList>
    </citation>
    <scope>NUCLEOTIDE SEQUENCE [LARGE SCALE GENOMIC DNA]</scope>
    <source>
        <strain evidence="1 2">NOV-77</strain>
    </source>
</reference>
<protein>
    <submittedName>
        <fullName evidence="1">Uncharacterized protein</fullName>
    </submittedName>
</protein>
<comment type="caution">
    <text evidence="1">The sequence shown here is derived from an EMBL/GenBank/DDBJ whole genome shotgun (WGS) entry which is preliminary data.</text>
</comment>
<proteinExistence type="predicted"/>
<accession>A0A6G0QA73</accession>
<sequence length="107" mass="11274">MDRHLAGFAFMPVQSRNAATSSCCAVTPALVPLKILRSSAYAETPGRSSPESWTPELGSFCSAWRRGLIAAENRCGLSGHPWNTPTRCRIGSVGPSAALPTTKAALS</sequence>
<evidence type="ECO:0000313" key="2">
    <source>
        <dbReference type="Proteomes" id="UP000486351"/>
    </source>
</evidence>
<name>A0A6G0QA73_9STRA</name>